<name>A0ABQ7M2E7_BRACM</name>
<accession>A0ABQ7M2E7</accession>
<dbReference type="Proteomes" id="UP000823674">
    <property type="component" value="Chromosome A06"/>
</dbReference>
<sequence length="109" mass="13131">MGKMYFFWFDNWFGQEKIIDITGDAGKIHFGVLRNARVSDAVREGQWHIRGQHSWLFPTLHYLINEAPIPYAENGSDQMLWRHSYNHFKDHFFAVETWQHLRVKREKVP</sequence>
<evidence type="ECO:0000313" key="2">
    <source>
        <dbReference type="Proteomes" id="UP000823674"/>
    </source>
</evidence>
<comment type="caution">
    <text evidence="1">The sequence shown here is derived from an EMBL/GenBank/DDBJ whole genome shotgun (WGS) entry which is preliminary data.</text>
</comment>
<proteinExistence type="predicted"/>
<protein>
    <submittedName>
        <fullName evidence="1">Uncharacterized protein</fullName>
    </submittedName>
</protein>
<evidence type="ECO:0000313" key="1">
    <source>
        <dbReference type="EMBL" id="KAG5392987.1"/>
    </source>
</evidence>
<gene>
    <name evidence="1" type="primary">A06g503390.1_BraROA</name>
    <name evidence="1" type="ORF">IGI04_022950</name>
</gene>
<organism evidence="1 2">
    <name type="scientific">Brassica rapa subsp. trilocularis</name>
    <dbReference type="NCBI Taxonomy" id="1813537"/>
    <lineage>
        <taxon>Eukaryota</taxon>
        <taxon>Viridiplantae</taxon>
        <taxon>Streptophyta</taxon>
        <taxon>Embryophyta</taxon>
        <taxon>Tracheophyta</taxon>
        <taxon>Spermatophyta</taxon>
        <taxon>Magnoliopsida</taxon>
        <taxon>eudicotyledons</taxon>
        <taxon>Gunneridae</taxon>
        <taxon>Pentapetalae</taxon>
        <taxon>rosids</taxon>
        <taxon>malvids</taxon>
        <taxon>Brassicales</taxon>
        <taxon>Brassicaceae</taxon>
        <taxon>Brassiceae</taxon>
        <taxon>Brassica</taxon>
    </lineage>
</organism>
<reference evidence="1 2" key="1">
    <citation type="submission" date="2021-03" db="EMBL/GenBank/DDBJ databases">
        <authorList>
            <person name="King G.J."/>
            <person name="Bancroft I."/>
            <person name="Baten A."/>
            <person name="Bloomfield J."/>
            <person name="Borpatragohain P."/>
            <person name="He Z."/>
            <person name="Irish N."/>
            <person name="Irwin J."/>
            <person name="Liu K."/>
            <person name="Mauleon R.P."/>
            <person name="Moore J."/>
            <person name="Morris R."/>
            <person name="Ostergaard L."/>
            <person name="Wang B."/>
            <person name="Wells R."/>
        </authorList>
    </citation>
    <scope>NUCLEOTIDE SEQUENCE [LARGE SCALE GENOMIC DNA]</scope>
    <source>
        <strain evidence="1">R-o-18</strain>
        <tissue evidence="1">Leaf</tissue>
    </source>
</reference>
<dbReference type="EMBL" id="JADBGQ010000006">
    <property type="protein sequence ID" value="KAG5392987.1"/>
    <property type="molecule type" value="Genomic_DNA"/>
</dbReference>
<keyword evidence="2" id="KW-1185">Reference proteome</keyword>